<gene>
    <name evidence="4" type="ORF">HCN58_24090</name>
</gene>
<keyword evidence="2" id="KW-0732">Signal</keyword>
<feature type="signal peptide" evidence="2">
    <location>
        <begin position="1"/>
        <end position="21"/>
    </location>
</feature>
<dbReference type="EMBL" id="JAAVLX010000008">
    <property type="protein sequence ID" value="NOJ42624.1"/>
    <property type="molecule type" value="Genomic_DNA"/>
</dbReference>
<evidence type="ECO:0000256" key="2">
    <source>
        <dbReference type="SAM" id="SignalP"/>
    </source>
</evidence>
<evidence type="ECO:0000259" key="3">
    <source>
        <dbReference type="Pfam" id="PF11008"/>
    </source>
</evidence>
<dbReference type="Pfam" id="PF11008">
    <property type="entry name" value="DUF2846"/>
    <property type="match status" value="1"/>
</dbReference>
<accession>A0A7Y4GV91</accession>
<feature type="region of interest" description="Disordered" evidence="1">
    <location>
        <begin position="143"/>
        <end position="164"/>
    </location>
</feature>
<protein>
    <submittedName>
        <fullName evidence="4">DUF2846 domain-containing protein</fullName>
    </submittedName>
</protein>
<sequence>MLGRGIALLSGALLLSGCVTAKVGTDHAAISQKIGLLKAGQSRVVVLQQKRAGLSMAICACDVKIDGSPMGKVMVGTYAYADFPAGDICLSRAKRRFRERPRLVRENDARGSFNWQIRPQLRTAAARKGRCGAAHAVAGTNTRRRWPSGSVTTKVTPKSICTGS</sequence>
<dbReference type="AlphaFoldDB" id="A0A7Y4GV91"/>
<reference evidence="4 5" key="1">
    <citation type="submission" date="2020-03" db="EMBL/GenBank/DDBJ databases">
        <title>Bradyrhizobium diversity isolated from nodules of Indigofera sp.</title>
        <authorList>
            <person name="Klepa M."/>
            <person name="Helene L."/>
            <person name="Hungria M."/>
        </authorList>
    </citation>
    <scope>NUCLEOTIDE SEQUENCE [LARGE SCALE GENOMIC DNA]</scope>
    <source>
        <strain evidence="4 5">WSM 1791</strain>
    </source>
</reference>
<feature type="chain" id="PRO_5030765274" evidence="2">
    <location>
        <begin position="22"/>
        <end position="164"/>
    </location>
</feature>
<keyword evidence="5" id="KW-1185">Reference proteome</keyword>
<evidence type="ECO:0000313" key="5">
    <source>
        <dbReference type="Proteomes" id="UP000544122"/>
    </source>
</evidence>
<evidence type="ECO:0000256" key="1">
    <source>
        <dbReference type="SAM" id="MobiDB-lite"/>
    </source>
</evidence>
<name>A0A7Y4GV91_9BRAD</name>
<organism evidence="4 5">
    <name type="scientific">Bradyrhizobium australiense</name>
    <dbReference type="NCBI Taxonomy" id="2721161"/>
    <lineage>
        <taxon>Bacteria</taxon>
        <taxon>Pseudomonadati</taxon>
        <taxon>Pseudomonadota</taxon>
        <taxon>Alphaproteobacteria</taxon>
        <taxon>Hyphomicrobiales</taxon>
        <taxon>Nitrobacteraceae</taxon>
        <taxon>Bradyrhizobium</taxon>
    </lineage>
</organism>
<dbReference type="PROSITE" id="PS51257">
    <property type="entry name" value="PROKAR_LIPOPROTEIN"/>
    <property type="match status" value="1"/>
</dbReference>
<feature type="compositionally biased region" description="Polar residues" evidence="1">
    <location>
        <begin position="149"/>
        <end position="164"/>
    </location>
</feature>
<dbReference type="InterPro" id="IPR022548">
    <property type="entry name" value="DUF2846"/>
</dbReference>
<evidence type="ECO:0000313" key="4">
    <source>
        <dbReference type="EMBL" id="NOJ42624.1"/>
    </source>
</evidence>
<dbReference type="Proteomes" id="UP000544122">
    <property type="component" value="Unassembled WGS sequence"/>
</dbReference>
<comment type="caution">
    <text evidence="4">The sequence shown here is derived from an EMBL/GenBank/DDBJ whole genome shotgun (WGS) entry which is preliminary data.</text>
</comment>
<feature type="domain" description="DUF2846" evidence="3">
    <location>
        <begin position="39"/>
        <end position="94"/>
    </location>
</feature>
<dbReference type="RefSeq" id="WP_171581870.1">
    <property type="nucleotide sequence ID" value="NZ_JAAVLX010000008.1"/>
</dbReference>
<proteinExistence type="predicted"/>